<reference evidence="2 3" key="1">
    <citation type="submission" date="2020-04" db="EMBL/GenBank/DDBJ databases">
        <title>MicrobeNet Type strains.</title>
        <authorList>
            <person name="Nicholson A.C."/>
        </authorList>
    </citation>
    <scope>NUCLEOTIDE SEQUENCE [LARGE SCALE GENOMIC DNA]</scope>
    <source>
        <strain evidence="2 3">DSM 44445</strain>
    </source>
</reference>
<dbReference type="RefSeq" id="WP_157171666.1">
    <property type="nucleotide sequence ID" value="NZ_CAWPHS010000011.1"/>
</dbReference>
<gene>
    <name evidence="2" type="ORF">HGA07_18300</name>
</gene>
<evidence type="ECO:0000313" key="3">
    <source>
        <dbReference type="Proteomes" id="UP000523447"/>
    </source>
</evidence>
<dbReference type="SUPFAM" id="SSF47413">
    <property type="entry name" value="lambda repressor-like DNA-binding domains"/>
    <property type="match status" value="1"/>
</dbReference>
<dbReference type="SMART" id="SM00530">
    <property type="entry name" value="HTH_XRE"/>
    <property type="match status" value="1"/>
</dbReference>
<dbReference type="Proteomes" id="UP000523447">
    <property type="component" value="Unassembled WGS sequence"/>
</dbReference>
<dbReference type="InterPro" id="IPR010982">
    <property type="entry name" value="Lambda_DNA-bd_dom_sf"/>
</dbReference>
<dbReference type="AlphaFoldDB" id="A0A7X6RIW9"/>
<dbReference type="GO" id="GO:0003677">
    <property type="term" value="F:DNA binding"/>
    <property type="evidence" value="ECO:0007669"/>
    <property type="project" value="InterPro"/>
</dbReference>
<name>A0A7X6RIW9_9NOCA</name>
<sequence length="327" mass="36135">MGAFEPNVLRDGISRLEVGRSACTPSYFMTGITLRCVIAACMRLRSGSSIVSTVQGINGCSGDNLCPVAQYDRWGGATVMVPVRFSNLGAFIEKRRKQLGLDRFELGRQVGLAGGTIKKIELDKRPLVDDNLRKVLAALEVQENYVRLLLSAGEGRLRSDDRAPCDLELRAIEAIKAPVFILNTVMGRVVAANRACESLMRLRTGMSIYEWLVTDPRTRQLLGQDWHAITHALVWGAAPLIECVMPDSERERLLDVCSQVPEWETLWTTRPANAGFIYGARMTNPGTGDTRDYSFTSAELRFPPRVGWWLGQLTPVAQQMATTGTGT</sequence>
<organism evidence="2 3">
    <name type="scientific">Nocardia veterana</name>
    <dbReference type="NCBI Taxonomy" id="132249"/>
    <lineage>
        <taxon>Bacteria</taxon>
        <taxon>Bacillati</taxon>
        <taxon>Actinomycetota</taxon>
        <taxon>Actinomycetes</taxon>
        <taxon>Mycobacteriales</taxon>
        <taxon>Nocardiaceae</taxon>
        <taxon>Nocardia</taxon>
    </lineage>
</organism>
<dbReference type="Gene3D" id="1.10.260.40">
    <property type="entry name" value="lambda repressor-like DNA-binding domains"/>
    <property type="match status" value="1"/>
</dbReference>
<accession>A0A7X6RIW9</accession>
<dbReference type="PROSITE" id="PS50943">
    <property type="entry name" value="HTH_CROC1"/>
    <property type="match status" value="1"/>
</dbReference>
<dbReference type="EMBL" id="JAAXPE010000019">
    <property type="protein sequence ID" value="NKY87576.1"/>
    <property type="molecule type" value="Genomic_DNA"/>
</dbReference>
<evidence type="ECO:0000259" key="1">
    <source>
        <dbReference type="PROSITE" id="PS50943"/>
    </source>
</evidence>
<dbReference type="InterPro" id="IPR001387">
    <property type="entry name" value="Cro/C1-type_HTH"/>
</dbReference>
<evidence type="ECO:0000313" key="2">
    <source>
        <dbReference type="EMBL" id="NKY87576.1"/>
    </source>
</evidence>
<protein>
    <submittedName>
        <fullName evidence="2">Helix-turn-helix transcriptional regulator</fullName>
    </submittedName>
</protein>
<feature type="domain" description="HTH cro/C1-type" evidence="1">
    <location>
        <begin position="92"/>
        <end position="146"/>
    </location>
</feature>
<keyword evidence="3" id="KW-1185">Reference proteome</keyword>
<proteinExistence type="predicted"/>
<dbReference type="CDD" id="cd00093">
    <property type="entry name" value="HTH_XRE"/>
    <property type="match status" value="1"/>
</dbReference>
<comment type="caution">
    <text evidence="2">The sequence shown here is derived from an EMBL/GenBank/DDBJ whole genome shotgun (WGS) entry which is preliminary data.</text>
</comment>